<dbReference type="OrthoDB" id="9809841at2"/>
<dbReference type="SUPFAM" id="SSF143968">
    <property type="entry name" value="UbiD C-terminal domain-like"/>
    <property type="match status" value="1"/>
</dbReference>
<dbReference type="SUPFAM" id="SSF50475">
    <property type="entry name" value="FMN-binding split barrel"/>
    <property type="match status" value="1"/>
</dbReference>
<gene>
    <name evidence="5" type="ORF">SAMN05421806_101332</name>
</gene>
<dbReference type="InterPro" id="IPR049381">
    <property type="entry name" value="UbiD-like_C"/>
</dbReference>
<dbReference type="InterPro" id="IPR048304">
    <property type="entry name" value="UbiD_Rift_dom"/>
</dbReference>
<evidence type="ECO:0000313" key="5">
    <source>
        <dbReference type="EMBL" id="SDJ42240.1"/>
    </source>
</evidence>
<dbReference type="PANTHER" id="PTHR30108">
    <property type="entry name" value="3-OCTAPRENYL-4-HYDROXYBENZOATE CARBOXY-LYASE-RELATED"/>
    <property type="match status" value="1"/>
</dbReference>
<dbReference type="Pfam" id="PF01977">
    <property type="entry name" value="UbiD"/>
    <property type="match status" value="1"/>
</dbReference>
<dbReference type="InterPro" id="IPR049383">
    <property type="entry name" value="UbiD-like_N"/>
</dbReference>
<reference evidence="5 6" key="1">
    <citation type="submission" date="2016-10" db="EMBL/GenBank/DDBJ databases">
        <authorList>
            <person name="de Groot N.N."/>
        </authorList>
    </citation>
    <scope>NUCLEOTIDE SEQUENCE [LARGE SCALE GENOMIC DNA]</scope>
    <source>
        <strain evidence="5 6">CGMCC 4.5727</strain>
    </source>
</reference>
<feature type="domain" description="3-octaprenyl-4-hydroxybenzoate carboxy-lyase-like N-terminal" evidence="3">
    <location>
        <begin position="41"/>
        <end position="95"/>
    </location>
</feature>
<accession>A0A1G8TNH4</accession>
<evidence type="ECO:0000259" key="3">
    <source>
        <dbReference type="Pfam" id="PF20695"/>
    </source>
</evidence>
<feature type="region of interest" description="Disordered" evidence="1">
    <location>
        <begin position="430"/>
        <end position="451"/>
    </location>
</feature>
<feature type="domain" description="3-octaprenyl-4-hydroxybenzoate carboxy-lyase-like C-terminal" evidence="4">
    <location>
        <begin position="332"/>
        <end position="452"/>
    </location>
</feature>
<organism evidence="5 6">
    <name type="scientific">Streptomyces indicus</name>
    <dbReference type="NCBI Taxonomy" id="417292"/>
    <lineage>
        <taxon>Bacteria</taxon>
        <taxon>Bacillati</taxon>
        <taxon>Actinomycetota</taxon>
        <taxon>Actinomycetes</taxon>
        <taxon>Kitasatosporales</taxon>
        <taxon>Streptomycetaceae</taxon>
        <taxon>Streptomyces</taxon>
    </lineage>
</organism>
<protein>
    <submittedName>
        <fullName evidence="5">UbiD family decarboxylase</fullName>
    </submittedName>
</protein>
<feature type="compositionally biased region" description="Polar residues" evidence="1">
    <location>
        <begin position="436"/>
        <end position="447"/>
    </location>
</feature>
<dbReference type="Gene3D" id="3.40.1670.10">
    <property type="entry name" value="UbiD C-terminal domain-like"/>
    <property type="match status" value="1"/>
</dbReference>
<dbReference type="GO" id="GO:0008694">
    <property type="term" value="F:4-hydroxy-3-polyprenylbenzoate decarboxylase activity"/>
    <property type="evidence" value="ECO:0007669"/>
    <property type="project" value="TreeGrafter"/>
</dbReference>
<evidence type="ECO:0000259" key="2">
    <source>
        <dbReference type="Pfam" id="PF01977"/>
    </source>
</evidence>
<dbReference type="Pfam" id="PF20695">
    <property type="entry name" value="UbiD_N"/>
    <property type="match status" value="1"/>
</dbReference>
<dbReference type="RefSeq" id="WP_093606819.1">
    <property type="nucleotide sequence ID" value="NZ_FNFF01000001.1"/>
</dbReference>
<evidence type="ECO:0000259" key="4">
    <source>
        <dbReference type="Pfam" id="PF20696"/>
    </source>
</evidence>
<dbReference type="InterPro" id="IPR002830">
    <property type="entry name" value="UbiD"/>
</dbReference>
<proteinExistence type="predicted"/>
<name>A0A1G8TNH4_9ACTN</name>
<dbReference type="Pfam" id="PF20696">
    <property type="entry name" value="UbiD_C"/>
    <property type="match status" value="1"/>
</dbReference>
<feature type="domain" description="3-octaprenyl-4-hydroxybenzoate carboxy-lyase-like Rift-related" evidence="2">
    <location>
        <begin position="111"/>
        <end position="324"/>
    </location>
</feature>
<dbReference type="PANTHER" id="PTHR30108:SF17">
    <property type="entry name" value="FERULIC ACID DECARBOXYLASE 1"/>
    <property type="match status" value="1"/>
</dbReference>
<dbReference type="Proteomes" id="UP000199155">
    <property type="component" value="Unassembled WGS sequence"/>
</dbReference>
<dbReference type="NCBIfam" id="TIGR00148">
    <property type="entry name" value="UbiD family decarboxylase"/>
    <property type="match status" value="1"/>
</dbReference>
<sequence>MTPTESARRTGQDLRAHLAAYTAEHPEDVLTVEEELGGPDVAALVAELAARGRDPLLVCRKVAGLSGTPLVTNLFASRRRVARLLGTDPAGLHRAYQAAAARRVEPRVLPTGPVLDTVTEGEAVDLTALPLLRHFDSDRGPYLTSGVITAEAPKQTPEQTPAQAPEQTLARTPARAGNLSYHRALVHSRTELATSLHSRGHLWQLLRLAEERGEVLPVAMVVGAHPLFHLAASARVGPDVDERTLAGGLLGEPLDVVRTPRHGIRVPASAELVLEGVIDPARSAPEGPFGEFSGYSSDRSTNNVLTVHSVLRRRDPLLFDIVGGNSDEHLNLARIPRESEMAEQLMSRFPEVTALHYPTSGTHFHAYVALRRTRPGQARQILLALLGWDPYLKTVVAVDEDVDVTRDEQVLWALATHLQPHADVFTVDGLPGSPLDPSSTPDGTTSRMGLDATRGPHFDAVRIRTDPSRTDRARALLDRIASCA</sequence>
<dbReference type="GO" id="GO:0006744">
    <property type="term" value="P:ubiquinone biosynthetic process"/>
    <property type="evidence" value="ECO:0007669"/>
    <property type="project" value="TreeGrafter"/>
</dbReference>
<evidence type="ECO:0000256" key="1">
    <source>
        <dbReference type="SAM" id="MobiDB-lite"/>
    </source>
</evidence>
<dbReference type="STRING" id="417292.SAMN05421806_101332"/>
<dbReference type="AlphaFoldDB" id="A0A1G8TNH4"/>
<keyword evidence="6" id="KW-1185">Reference proteome</keyword>
<dbReference type="EMBL" id="FNFF01000001">
    <property type="protein sequence ID" value="SDJ42240.1"/>
    <property type="molecule type" value="Genomic_DNA"/>
</dbReference>
<dbReference type="GO" id="GO:0005829">
    <property type="term" value="C:cytosol"/>
    <property type="evidence" value="ECO:0007669"/>
    <property type="project" value="TreeGrafter"/>
</dbReference>
<evidence type="ECO:0000313" key="6">
    <source>
        <dbReference type="Proteomes" id="UP000199155"/>
    </source>
</evidence>